<dbReference type="PROSITE" id="PS51724">
    <property type="entry name" value="SPOR"/>
    <property type="match status" value="1"/>
</dbReference>
<proteinExistence type="predicted"/>
<dbReference type="RefSeq" id="WP_309827734.1">
    <property type="nucleotide sequence ID" value="NZ_JAVIZX010000001.1"/>
</dbReference>
<sequence length="245" mass="25747">MLRIAVLVLILANAGYYAWHGGWLRSVGLGPAEQSEPQRLEQQIHPERLRIVGAPPVRSGAETPMPSAPTAAPATSSAEAAASSAASSSSAPGAGEPTACLQAGTFDAKQAEALRQVVAAALPSGTWSLEGTPVAGRWMVYMGRFADEEALEKKRAELRNRKVPFDRPGAALEPGLSLGRYSTEEGAERALATLAGQGVRTARVVQERSDATGYVLRVPKANEALRARLETLRPALGTKALRACG</sequence>
<feature type="compositionally biased region" description="Low complexity" evidence="1">
    <location>
        <begin position="61"/>
        <end position="96"/>
    </location>
</feature>
<gene>
    <name evidence="3" type="ORF">QE399_001557</name>
</gene>
<accession>A0ABU1IBP3</accession>
<organism evidence="3 4">
    <name type="scientific">Paracidovorax wautersii</name>
    <dbReference type="NCBI Taxonomy" id="1177982"/>
    <lineage>
        <taxon>Bacteria</taxon>
        <taxon>Pseudomonadati</taxon>
        <taxon>Pseudomonadota</taxon>
        <taxon>Betaproteobacteria</taxon>
        <taxon>Burkholderiales</taxon>
        <taxon>Comamonadaceae</taxon>
        <taxon>Paracidovorax</taxon>
    </lineage>
</organism>
<evidence type="ECO:0000256" key="1">
    <source>
        <dbReference type="SAM" id="MobiDB-lite"/>
    </source>
</evidence>
<dbReference type="Proteomes" id="UP001267710">
    <property type="component" value="Unassembled WGS sequence"/>
</dbReference>
<protein>
    <recommendedName>
        <fullName evidence="2">SPOR domain-containing protein</fullName>
    </recommendedName>
</protein>
<evidence type="ECO:0000313" key="3">
    <source>
        <dbReference type="EMBL" id="MDR6213868.1"/>
    </source>
</evidence>
<dbReference type="InterPro" id="IPR007730">
    <property type="entry name" value="SPOR-like_dom"/>
</dbReference>
<name>A0ABU1IBP3_9BURK</name>
<feature type="region of interest" description="Disordered" evidence="1">
    <location>
        <begin position="48"/>
        <end position="96"/>
    </location>
</feature>
<keyword evidence="4" id="KW-1185">Reference proteome</keyword>
<evidence type="ECO:0000259" key="2">
    <source>
        <dbReference type="PROSITE" id="PS51724"/>
    </source>
</evidence>
<feature type="domain" description="SPOR" evidence="2">
    <location>
        <begin position="132"/>
        <end position="207"/>
    </location>
</feature>
<comment type="caution">
    <text evidence="3">The sequence shown here is derived from an EMBL/GenBank/DDBJ whole genome shotgun (WGS) entry which is preliminary data.</text>
</comment>
<evidence type="ECO:0000313" key="4">
    <source>
        <dbReference type="Proteomes" id="UP001267710"/>
    </source>
</evidence>
<reference evidence="3 4" key="1">
    <citation type="submission" date="2023-08" db="EMBL/GenBank/DDBJ databases">
        <title>Functional and genomic diversity of the sorghum phyllosphere microbiome.</title>
        <authorList>
            <person name="Shade A."/>
        </authorList>
    </citation>
    <scope>NUCLEOTIDE SEQUENCE [LARGE SCALE GENOMIC DNA]</scope>
    <source>
        <strain evidence="3 4">SORGH_AS_0335</strain>
    </source>
</reference>
<dbReference type="EMBL" id="JAVIZX010000001">
    <property type="protein sequence ID" value="MDR6213868.1"/>
    <property type="molecule type" value="Genomic_DNA"/>
</dbReference>